<dbReference type="OrthoDB" id="1706482at2"/>
<evidence type="ECO:0000313" key="1">
    <source>
        <dbReference type="EMBL" id="OHW62092.1"/>
    </source>
</evidence>
<accession>A0A1S1V6C4</accession>
<protein>
    <recommendedName>
        <fullName evidence="3">Polymerase nucleotidyl transferase domain-containing protein</fullName>
    </recommendedName>
</protein>
<comment type="caution">
    <text evidence="1">The sequence shown here is derived from an EMBL/GenBank/DDBJ whole genome shotgun (WGS) entry which is preliminary data.</text>
</comment>
<name>A0A1S1V6C4_9FIRM</name>
<reference evidence="1 2" key="1">
    <citation type="submission" date="2016-09" db="EMBL/GenBank/DDBJ databases">
        <title>Genome sequence of Eubacterium angustum.</title>
        <authorList>
            <person name="Poehlein A."/>
            <person name="Daniel R."/>
        </authorList>
    </citation>
    <scope>NUCLEOTIDE SEQUENCE [LARGE SCALE GENOMIC DNA]</scope>
    <source>
        <strain evidence="1 2">DSM 1989</strain>
    </source>
</reference>
<dbReference type="RefSeq" id="WP_071063326.1">
    <property type="nucleotide sequence ID" value="NZ_MKIE01000005.1"/>
</dbReference>
<evidence type="ECO:0008006" key="3">
    <source>
        <dbReference type="Google" id="ProtNLM"/>
    </source>
</evidence>
<dbReference type="AlphaFoldDB" id="A0A1S1V6C4"/>
<evidence type="ECO:0000313" key="2">
    <source>
        <dbReference type="Proteomes" id="UP000180254"/>
    </source>
</evidence>
<dbReference type="Proteomes" id="UP000180254">
    <property type="component" value="Unassembled WGS sequence"/>
</dbReference>
<dbReference type="STRING" id="39480.EUAN_15400"/>
<proteinExistence type="predicted"/>
<sequence length="237" mass="27660">MQRDIYEKTKEKLDFIKKTEKPYGILLVGSSRKILEEPYCATSDIDVFVIKKSGDFEREVVQDGEVEYDISYISCSDLEYAIENQLGSVLSVLSNSEPVYMSEEANDIVSRVVEAYDRGPEKKPETQIRYGRFRLTKSLETVIKRLDSVEFDFLVHNYLSDLLCFYYESRGDWTPSEKRLVKSIEDVELRGYVEALLMCSEREIKLKSLERVADYVMDPLGGKLYDWDKSEYPFDFK</sequence>
<dbReference type="EMBL" id="MKIE01000005">
    <property type="protein sequence ID" value="OHW62092.1"/>
    <property type="molecule type" value="Genomic_DNA"/>
</dbReference>
<organism evidence="1 2">
    <name type="scientific">Andreesenia angusta</name>
    <dbReference type="NCBI Taxonomy" id="39480"/>
    <lineage>
        <taxon>Bacteria</taxon>
        <taxon>Bacillati</taxon>
        <taxon>Bacillota</taxon>
        <taxon>Tissierellia</taxon>
        <taxon>Tissierellales</taxon>
        <taxon>Gottschalkiaceae</taxon>
        <taxon>Andreesenia</taxon>
    </lineage>
</organism>
<gene>
    <name evidence="1" type="ORF">EUAN_15400</name>
</gene>
<keyword evidence="2" id="KW-1185">Reference proteome</keyword>